<dbReference type="Pfam" id="PF00018">
    <property type="entry name" value="SH3_1"/>
    <property type="match status" value="3"/>
</dbReference>
<dbReference type="PRINTS" id="PR00452">
    <property type="entry name" value="SH3DOMAIN"/>
</dbReference>
<dbReference type="PANTHER" id="PTHR15706">
    <property type="entry name" value="SH3 MULTIPLE DOMAIN"/>
    <property type="match status" value="1"/>
</dbReference>
<dbReference type="InterPro" id="IPR001452">
    <property type="entry name" value="SH3_domain"/>
</dbReference>
<evidence type="ECO:0000256" key="3">
    <source>
        <dbReference type="SAM" id="Coils"/>
    </source>
</evidence>
<feature type="domain" description="SH3" evidence="4">
    <location>
        <begin position="174"/>
        <end position="233"/>
    </location>
</feature>
<evidence type="ECO:0000256" key="2">
    <source>
        <dbReference type="PROSITE-ProRule" id="PRU00192"/>
    </source>
</evidence>
<evidence type="ECO:0000256" key="1">
    <source>
        <dbReference type="ARBA" id="ARBA00022443"/>
    </source>
</evidence>
<dbReference type="Gene3D" id="2.30.30.40">
    <property type="entry name" value="SH3 Domains"/>
    <property type="match status" value="4"/>
</dbReference>
<proteinExistence type="predicted"/>
<dbReference type="GO" id="GO:0016176">
    <property type="term" value="F:superoxide-generating NADPH oxidase activator activity"/>
    <property type="evidence" value="ECO:0007669"/>
    <property type="project" value="TreeGrafter"/>
</dbReference>
<feature type="coiled-coil region" evidence="3">
    <location>
        <begin position="561"/>
        <end position="631"/>
    </location>
</feature>
<evidence type="ECO:0000313" key="6">
    <source>
        <dbReference type="Proteomes" id="UP001149090"/>
    </source>
</evidence>
<dbReference type="GO" id="GO:0043020">
    <property type="term" value="C:NADPH oxidase complex"/>
    <property type="evidence" value="ECO:0007669"/>
    <property type="project" value="TreeGrafter"/>
</dbReference>
<reference evidence="5" key="1">
    <citation type="submission" date="2022-10" db="EMBL/GenBank/DDBJ databases">
        <title>Novel sulphate-reducing endosymbionts in the free-living metamonad Anaeramoeba.</title>
        <authorList>
            <person name="Jerlstrom-Hultqvist J."/>
            <person name="Cepicka I."/>
            <person name="Gallot-Lavallee L."/>
            <person name="Salas-Leiva D."/>
            <person name="Curtis B.A."/>
            <person name="Zahonova K."/>
            <person name="Pipaliya S."/>
            <person name="Dacks J."/>
            <person name="Roger A.J."/>
        </authorList>
    </citation>
    <scope>NUCLEOTIDE SEQUENCE</scope>
    <source>
        <strain evidence="5">BMAN</strain>
    </source>
</reference>
<feature type="coiled-coil region" evidence="3">
    <location>
        <begin position="22"/>
        <end position="90"/>
    </location>
</feature>
<dbReference type="EMBL" id="JAPDFW010000147">
    <property type="protein sequence ID" value="KAJ5066149.1"/>
    <property type="molecule type" value="Genomic_DNA"/>
</dbReference>
<dbReference type="SMART" id="SM00326">
    <property type="entry name" value="SH3"/>
    <property type="match status" value="5"/>
</dbReference>
<dbReference type="PANTHER" id="PTHR15706:SF20">
    <property type="entry name" value="NEUTROPHIL CYTOSOL FACTOR 4"/>
    <property type="match status" value="1"/>
</dbReference>
<feature type="domain" description="SH3" evidence="4">
    <location>
        <begin position="261"/>
        <end position="320"/>
    </location>
</feature>
<dbReference type="InterPro" id="IPR036028">
    <property type="entry name" value="SH3-like_dom_sf"/>
</dbReference>
<organism evidence="5 6">
    <name type="scientific">Anaeramoeba ignava</name>
    <name type="common">Anaerobic marine amoeba</name>
    <dbReference type="NCBI Taxonomy" id="1746090"/>
    <lineage>
        <taxon>Eukaryota</taxon>
        <taxon>Metamonada</taxon>
        <taxon>Anaeramoebidae</taxon>
        <taxon>Anaeramoeba</taxon>
    </lineage>
</organism>
<feature type="coiled-coil region" evidence="3">
    <location>
        <begin position="443"/>
        <end position="513"/>
    </location>
</feature>
<gene>
    <name evidence="5" type="ORF">M0811_03482</name>
</gene>
<keyword evidence="6" id="KW-1185">Reference proteome</keyword>
<keyword evidence="1 2" id="KW-0728">SH3 domain</keyword>
<evidence type="ECO:0000313" key="5">
    <source>
        <dbReference type="EMBL" id="KAJ5066149.1"/>
    </source>
</evidence>
<accession>A0A9Q0R4V4</accession>
<dbReference type="GO" id="GO:0042554">
    <property type="term" value="P:superoxide anion generation"/>
    <property type="evidence" value="ECO:0007669"/>
    <property type="project" value="TreeGrafter"/>
</dbReference>
<protein>
    <submittedName>
        <fullName evidence="5">Sh3 multiple domain</fullName>
    </submittedName>
</protein>
<dbReference type="SUPFAM" id="SSF50044">
    <property type="entry name" value="SH3-domain"/>
    <property type="match status" value="4"/>
</dbReference>
<dbReference type="Proteomes" id="UP001149090">
    <property type="component" value="Unassembled WGS sequence"/>
</dbReference>
<dbReference type="PROSITE" id="PS50002">
    <property type="entry name" value="SH3"/>
    <property type="match status" value="3"/>
</dbReference>
<feature type="domain" description="SH3" evidence="4">
    <location>
        <begin position="386"/>
        <end position="445"/>
    </location>
</feature>
<dbReference type="CDD" id="cd00174">
    <property type="entry name" value="SH3"/>
    <property type="match status" value="2"/>
</dbReference>
<sequence length="642" mass="75094">MEEKIENFEKNRSKNMEIIKLIRETKSALEKKERNHRETEKLQALYSSNKVTISQKREFENLLKEQKKEIDQLERSIEELKDLGKKLVCEVKAREPYSARNMGEIDVKENDRLILRKVEKSNAYVHNTSSLQKGFIPFSHLLVVKFPQISIENAQKDLLRIRSLLGNLIPSVSSQKKRGMVLFDFEAVSSEQINLKIDEIVEVENYDQDNYLVHKSGGKNGIAPKGYIDIMDSQDSLLTDEISSEESDEDIECVDFLEQKNPTSSLISLYDFEAVQEDELSIKPGQPLLLISRDDDWTLVKNNIGRQGFVPSTHVQEIEEELFFQLQAICQHNLDQKAQVVADYRALESNELSLNEGIIVKVNEQNPDGWWLVEYDGKKKENNKEIENEYGIVAFDYEAKDKDEISMEKGKKIKILERNNSGWFLISDGKKSGFFPGTFIDMINNSNEIQNQIQNENQNQKENQNKINYSNQNQINSNQNKKENQNQNQNQNKINYSNQNENQNEKKKFFERNSNQRISHKLIPKENSPYRQFEKRTKLNEIKPQISNSPKENLTKTNKIQEIKNQNNSQQENEILKKENENLKKKLFQSEKKIEDLNKENLSLRKLITDLETKVENEEKLLQTIRQLQAEKAYYEKIVFEK</sequence>
<name>A0A9Q0R4V4_ANAIG</name>
<dbReference type="InterPro" id="IPR051228">
    <property type="entry name" value="NADPH_Oxidase/PX-Domain"/>
</dbReference>
<dbReference type="GO" id="GO:0005737">
    <property type="term" value="C:cytoplasm"/>
    <property type="evidence" value="ECO:0007669"/>
    <property type="project" value="TreeGrafter"/>
</dbReference>
<evidence type="ECO:0000259" key="4">
    <source>
        <dbReference type="PROSITE" id="PS50002"/>
    </source>
</evidence>
<dbReference type="OrthoDB" id="2015333at2759"/>
<dbReference type="AlphaFoldDB" id="A0A9Q0R4V4"/>
<keyword evidence="3" id="KW-0175">Coiled coil</keyword>
<comment type="caution">
    <text evidence="5">The sequence shown here is derived from an EMBL/GenBank/DDBJ whole genome shotgun (WGS) entry which is preliminary data.</text>
</comment>